<evidence type="ECO:0000259" key="1">
    <source>
        <dbReference type="Pfam" id="PF01636"/>
    </source>
</evidence>
<dbReference type="EMBL" id="KZ356947">
    <property type="protein sequence ID" value="PIO59782.1"/>
    <property type="molecule type" value="Genomic_DNA"/>
</dbReference>
<dbReference type="Pfam" id="PF01636">
    <property type="entry name" value="APH"/>
    <property type="match status" value="1"/>
</dbReference>
<dbReference type="PANTHER" id="PTHR23020">
    <property type="entry name" value="UNCHARACTERIZED NUCLEAR HORMONE RECEPTOR-RELATED"/>
    <property type="match status" value="1"/>
</dbReference>
<dbReference type="InterPro" id="IPR052961">
    <property type="entry name" value="Oxido-Kinase-like_Enzymes"/>
</dbReference>
<dbReference type="Proteomes" id="UP000230423">
    <property type="component" value="Unassembled WGS sequence"/>
</dbReference>
<dbReference type="PANTHER" id="PTHR23020:SF12">
    <property type="entry name" value="CHK KINASE-LIKE DOMAIN-CONTAINING PROTEIN"/>
    <property type="match status" value="1"/>
</dbReference>
<sequence>MGKVALGDRKNLWQNLGVMSSKFQGKLKEMLQETGKYFTAEYLHDEYMDATDKSPPRVFVHGEPYASNIFVVNDSNKIAALIDWTESHSGSFGEDIAKAICWNLSTK</sequence>
<dbReference type="SUPFAM" id="SSF56112">
    <property type="entry name" value="Protein kinase-like (PK-like)"/>
    <property type="match status" value="1"/>
</dbReference>
<evidence type="ECO:0000313" key="2">
    <source>
        <dbReference type="EMBL" id="PIO59782.1"/>
    </source>
</evidence>
<organism evidence="2 3">
    <name type="scientific">Teladorsagia circumcincta</name>
    <name type="common">Brown stomach worm</name>
    <name type="synonym">Ostertagia circumcincta</name>
    <dbReference type="NCBI Taxonomy" id="45464"/>
    <lineage>
        <taxon>Eukaryota</taxon>
        <taxon>Metazoa</taxon>
        <taxon>Ecdysozoa</taxon>
        <taxon>Nematoda</taxon>
        <taxon>Chromadorea</taxon>
        <taxon>Rhabditida</taxon>
        <taxon>Rhabditina</taxon>
        <taxon>Rhabditomorpha</taxon>
        <taxon>Strongyloidea</taxon>
        <taxon>Trichostrongylidae</taxon>
        <taxon>Teladorsagia</taxon>
    </lineage>
</organism>
<feature type="non-terminal residue" evidence="2">
    <location>
        <position position="107"/>
    </location>
</feature>
<proteinExistence type="predicted"/>
<dbReference type="InterPro" id="IPR011009">
    <property type="entry name" value="Kinase-like_dom_sf"/>
</dbReference>
<dbReference type="AlphaFoldDB" id="A0A2G9TQN6"/>
<name>A0A2G9TQN6_TELCI</name>
<protein>
    <recommendedName>
        <fullName evidence="1">Aminoglycoside phosphotransferase domain-containing protein</fullName>
    </recommendedName>
</protein>
<dbReference type="OrthoDB" id="5850486at2759"/>
<dbReference type="InterPro" id="IPR002575">
    <property type="entry name" value="Aminoglycoside_PTrfase"/>
</dbReference>
<reference evidence="2 3" key="1">
    <citation type="submission" date="2015-09" db="EMBL/GenBank/DDBJ databases">
        <title>Draft genome of the parasitic nematode Teladorsagia circumcincta isolate WARC Sus (inbred).</title>
        <authorList>
            <person name="Mitreva M."/>
        </authorList>
    </citation>
    <scope>NUCLEOTIDE SEQUENCE [LARGE SCALE GENOMIC DNA]</scope>
    <source>
        <strain evidence="2 3">S</strain>
    </source>
</reference>
<dbReference type="Gene3D" id="3.90.1200.10">
    <property type="match status" value="1"/>
</dbReference>
<keyword evidence="3" id="KW-1185">Reference proteome</keyword>
<accession>A0A2G9TQN6</accession>
<gene>
    <name evidence="2" type="ORF">TELCIR_18742</name>
</gene>
<evidence type="ECO:0000313" key="3">
    <source>
        <dbReference type="Proteomes" id="UP000230423"/>
    </source>
</evidence>
<feature type="domain" description="Aminoglycoside phosphotransferase" evidence="1">
    <location>
        <begin position="39"/>
        <end position="100"/>
    </location>
</feature>